<dbReference type="GO" id="GO:0046474">
    <property type="term" value="P:glycerophospholipid biosynthetic process"/>
    <property type="evidence" value="ECO:0007669"/>
    <property type="project" value="TreeGrafter"/>
</dbReference>
<feature type="transmembrane region" description="Helical" evidence="14">
    <location>
        <begin position="47"/>
        <end position="67"/>
    </location>
</feature>
<reference evidence="15 16" key="1">
    <citation type="submission" date="2013-10" db="EMBL/GenBank/DDBJ databases">
        <title>Complete genome sequence of Corynebacterium lactis DSM 45799(T), isolated from raw cow milk.</title>
        <authorList>
            <person name="Ruckert C."/>
            <person name="Albersmeier A."/>
            <person name="Lipski A."/>
            <person name="Kalinowski J."/>
        </authorList>
    </citation>
    <scope>NUCLEOTIDE SEQUENCE [LARGE SCALE GENOMIC DNA]</scope>
    <source>
        <strain evidence="15 16">RW2-5</strain>
    </source>
</reference>
<evidence type="ECO:0000256" key="7">
    <source>
        <dbReference type="ARBA" id="ARBA00022989"/>
    </source>
</evidence>
<keyword evidence="6 14" id="KW-0812">Transmembrane</keyword>
<dbReference type="PROSITE" id="PS00379">
    <property type="entry name" value="CDP_ALCOHOL_P_TRANSF"/>
    <property type="match status" value="1"/>
</dbReference>
<organism evidence="15 16">
    <name type="scientific">Corynebacterium lactis RW2-5</name>
    <dbReference type="NCBI Taxonomy" id="1408189"/>
    <lineage>
        <taxon>Bacteria</taxon>
        <taxon>Bacillati</taxon>
        <taxon>Actinomycetota</taxon>
        <taxon>Actinomycetes</taxon>
        <taxon>Mycobacteriales</taxon>
        <taxon>Corynebacteriaceae</taxon>
        <taxon>Corynebacterium</taxon>
    </lineage>
</organism>
<dbReference type="InterPro" id="IPR048254">
    <property type="entry name" value="CDP_ALCOHOL_P_TRANSF_CS"/>
</dbReference>
<dbReference type="STRING" id="1408189.CLAC_05440"/>
<keyword evidence="9 14" id="KW-0472">Membrane</keyword>
<evidence type="ECO:0000256" key="12">
    <source>
        <dbReference type="NCBIfam" id="TIGR00560"/>
    </source>
</evidence>
<dbReference type="AlphaFoldDB" id="A0A0K2GZP3"/>
<dbReference type="PANTHER" id="PTHR14269:SF52">
    <property type="entry name" value="PHOSPHATIDYLGLYCEROPHOSPHATE SYNTHASE-RELATED"/>
    <property type="match status" value="1"/>
</dbReference>
<dbReference type="InterPro" id="IPR004570">
    <property type="entry name" value="Phosphatidylglycerol_P_synth"/>
</dbReference>
<dbReference type="GO" id="GO:0016020">
    <property type="term" value="C:membrane"/>
    <property type="evidence" value="ECO:0007669"/>
    <property type="project" value="UniProtKB-SubCell"/>
</dbReference>
<dbReference type="EMBL" id="CP006841">
    <property type="protein sequence ID" value="ALA67252.1"/>
    <property type="molecule type" value="Genomic_DNA"/>
</dbReference>
<dbReference type="Pfam" id="PF01066">
    <property type="entry name" value="CDP-OH_P_transf"/>
    <property type="match status" value="1"/>
</dbReference>
<dbReference type="Gene3D" id="1.20.120.1760">
    <property type="match status" value="1"/>
</dbReference>
<evidence type="ECO:0000256" key="4">
    <source>
        <dbReference type="ARBA" id="ARBA00022516"/>
    </source>
</evidence>
<evidence type="ECO:0000256" key="9">
    <source>
        <dbReference type="ARBA" id="ARBA00023136"/>
    </source>
</evidence>
<comment type="similarity">
    <text evidence="3 13">Belongs to the CDP-alcohol phosphatidyltransferase class-I family.</text>
</comment>
<feature type="transmembrane region" description="Helical" evidence="14">
    <location>
        <begin position="16"/>
        <end position="35"/>
    </location>
</feature>
<evidence type="ECO:0000256" key="5">
    <source>
        <dbReference type="ARBA" id="ARBA00022679"/>
    </source>
</evidence>
<evidence type="ECO:0000256" key="14">
    <source>
        <dbReference type="SAM" id="Phobius"/>
    </source>
</evidence>
<evidence type="ECO:0000256" key="6">
    <source>
        <dbReference type="ARBA" id="ARBA00022692"/>
    </source>
</evidence>
<evidence type="ECO:0000313" key="16">
    <source>
        <dbReference type="Proteomes" id="UP000058446"/>
    </source>
</evidence>
<comment type="pathway">
    <text evidence="2">Lipid metabolism; phospholipid metabolism.</text>
</comment>
<evidence type="ECO:0000256" key="11">
    <source>
        <dbReference type="ARBA" id="ARBA00023264"/>
    </source>
</evidence>
<keyword evidence="5 13" id="KW-0808">Transferase</keyword>
<evidence type="ECO:0000256" key="10">
    <source>
        <dbReference type="ARBA" id="ARBA00023209"/>
    </source>
</evidence>
<dbReference type="KEGG" id="clw:CLAC_05440"/>
<name>A0A0K2GZP3_9CORY</name>
<evidence type="ECO:0000256" key="1">
    <source>
        <dbReference type="ARBA" id="ARBA00004141"/>
    </source>
</evidence>
<dbReference type="RefSeq" id="WP_053412020.1">
    <property type="nucleotide sequence ID" value="NZ_CP006841.1"/>
</dbReference>
<dbReference type="PATRIC" id="fig|1408189.4.peg.1083"/>
<dbReference type="PIRSF" id="PIRSF000847">
    <property type="entry name" value="Phos_ph_gly_syn"/>
    <property type="match status" value="1"/>
</dbReference>
<evidence type="ECO:0000256" key="2">
    <source>
        <dbReference type="ARBA" id="ARBA00005074"/>
    </source>
</evidence>
<dbReference type="GO" id="GO:0008444">
    <property type="term" value="F:CDP-diacylglycerol-glycerol-3-phosphate 3-phosphatidyltransferase activity"/>
    <property type="evidence" value="ECO:0007669"/>
    <property type="project" value="UniProtKB-UniRule"/>
</dbReference>
<dbReference type="Proteomes" id="UP000058446">
    <property type="component" value="Chromosome"/>
</dbReference>
<dbReference type="UniPathway" id="UPA00085"/>
<feature type="transmembrane region" description="Helical" evidence="14">
    <location>
        <begin position="163"/>
        <end position="182"/>
    </location>
</feature>
<feature type="transmembrane region" description="Helical" evidence="14">
    <location>
        <begin position="87"/>
        <end position="112"/>
    </location>
</feature>
<dbReference type="EC" id="2.7.8.5" evidence="12"/>
<dbReference type="InterPro" id="IPR043130">
    <property type="entry name" value="CDP-OH_PTrfase_TM_dom"/>
</dbReference>
<evidence type="ECO:0000256" key="8">
    <source>
        <dbReference type="ARBA" id="ARBA00023098"/>
    </source>
</evidence>
<keyword evidence="10" id="KW-0594">Phospholipid biosynthesis</keyword>
<proteinExistence type="inferred from homology"/>
<accession>A0A0K2GZP3</accession>
<keyword evidence="11" id="KW-1208">Phospholipid metabolism</keyword>
<dbReference type="InterPro" id="IPR000462">
    <property type="entry name" value="CDP-OH_P_trans"/>
</dbReference>
<sequence>MTATSANTNAPSNWNLPNVLTVLRIIGVPVFLWVLLQDGGESSYWRWWAFAVFALLMATDKLDGHLARSRNLITDFGKIADPIADKALMLAALVGLNIIGLLPWWITAIIVVREGGITIWRMLALRQGRVVPASKGGKLKTVMQSLAVALFLAPLPWLYWPAWAVMIVAVVITVVTGIQYILDSREAGKVSD</sequence>
<comment type="subcellular location">
    <subcellularLocation>
        <location evidence="1">Membrane</location>
        <topology evidence="1">Multi-pass membrane protein</topology>
    </subcellularLocation>
</comment>
<keyword evidence="7 14" id="KW-1133">Transmembrane helix</keyword>
<keyword evidence="16" id="KW-1185">Reference proteome</keyword>
<dbReference type="NCBIfam" id="TIGR00560">
    <property type="entry name" value="pgsA"/>
    <property type="match status" value="1"/>
</dbReference>
<evidence type="ECO:0000313" key="15">
    <source>
        <dbReference type="EMBL" id="ALA67252.1"/>
    </source>
</evidence>
<keyword evidence="4" id="KW-0444">Lipid biosynthesis</keyword>
<dbReference type="PANTHER" id="PTHR14269">
    <property type="entry name" value="CDP-DIACYLGLYCEROL--GLYCEROL-3-PHOSPHATE 3-PHOSPHATIDYLTRANSFERASE-RELATED"/>
    <property type="match status" value="1"/>
</dbReference>
<evidence type="ECO:0000256" key="3">
    <source>
        <dbReference type="ARBA" id="ARBA00010441"/>
    </source>
</evidence>
<gene>
    <name evidence="15" type="ORF">CLAC_05440</name>
</gene>
<dbReference type="OrthoDB" id="9796672at2"/>
<evidence type="ECO:0000256" key="13">
    <source>
        <dbReference type="RuleBase" id="RU003750"/>
    </source>
</evidence>
<keyword evidence="8" id="KW-0443">Lipid metabolism</keyword>
<protein>
    <recommendedName>
        <fullName evidence="12">CDP-diacylglycerol--glycerol-3-phosphate 3-phosphatidyltransferase</fullName>
        <ecNumber evidence="12">2.7.8.5</ecNumber>
    </recommendedName>
</protein>
<dbReference type="InterPro" id="IPR050324">
    <property type="entry name" value="CDP-alcohol_PTase-I"/>
</dbReference>